<keyword evidence="4 9" id="KW-0547">Nucleotide-binding</keyword>
<name>A0A388TFD6_9BACT</name>
<dbReference type="InterPro" id="IPR013155">
    <property type="entry name" value="M/V/L/I-tRNA-synth_anticd-bd"/>
</dbReference>
<keyword evidence="3 9" id="KW-0436">Ligase</keyword>
<dbReference type="Pfam" id="PF00133">
    <property type="entry name" value="tRNA-synt_1"/>
    <property type="match status" value="2"/>
</dbReference>
<dbReference type="SUPFAM" id="SSF52374">
    <property type="entry name" value="Nucleotidylyl transferase"/>
    <property type="match status" value="1"/>
</dbReference>
<dbReference type="NCBIfam" id="TIGR00396">
    <property type="entry name" value="leuS_bact"/>
    <property type="match status" value="1"/>
</dbReference>
<comment type="caution">
    <text evidence="9">Lacks conserved residue(s) required for the propagation of feature annotation.</text>
</comment>
<evidence type="ECO:0000256" key="5">
    <source>
        <dbReference type="ARBA" id="ARBA00022840"/>
    </source>
</evidence>
<evidence type="ECO:0000259" key="13">
    <source>
        <dbReference type="Pfam" id="PF13603"/>
    </source>
</evidence>
<dbReference type="PANTHER" id="PTHR43740">
    <property type="entry name" value="LEUCYL-TRNA SYNTHETASE"/>
    <property type="match status" value="1"/>
</dbReference>
<evidence type="ECO:0000256" key="8">
    <source>
        <dbReference type="ARBA" id="ARBA00047469"/>
    </source>
</evidence>
<sequence length="804" mass="90946">MAERYNHLTIEPKWQKKWAEAKLYQVTEDEAFPPAKRFYCLDMFPYPSGAGLHVGHPEGYTASDILCRYKRMSGFNVLHPMGWDAFGLPAENYAIKTGTHPAVATAKNIENFRRQIQAFGFCYDWSREIDTTDPEYFKWTQWIFLQLYRKGLAYEANMPINWCENCQTGIANEEVKDGCCERCGGTVTKKDLRQWMLKITAYAERLLNDLALLDWPEPIKLMQRNWIGKSLGAEVDFELVAGSVASTPLSDRKLKLKIFTTRPDTLYGATFMVVAPEHPLLEKITSPAQATKVREYVRLSRLKSDLERAHLDKDKTGVFTGGYAVNPVNGAKIPIWVADYVLSSYGTGAIMAVPAHDERDLAFAQKYNIPVITIFGEDGKATNSGAYNGLTSAEFKEKITADLEKKGWGKKTVNYKLRDWVFARQRYWGEPIPLVHCPQCGVVAVPENELPLKLPAVDRYEPTGTGESPLANIPDWVNTKCPHCGGAAKRETNTMPQWAGSSWYYLRYIDPRNPTELADKNKLAYWLPVAHYIGGAEHAVLHLLYARFWHKVLFDLGVVATPEPFQRLTNQGLILAEDGQKMSKSKGNVINPDEVIQEYGADAMRLYEMFMGPLEMAKPWSTKGILGVRRFLDRVWNIFEQKKIGEAQADEELLKILHQTIKKVGEDINNLSFNTGLAQLMIFINAAQSREILAKKTAEDFLKLLAPYAPHLAEELWEKLGQQTSIHLERWPEYDAKYLTTAEVEIVFSVNGKARGTQKAAKGLSQTELEKLALANPAVQKYLAGKTIIKKIIVLDKIVNFVVK</sequence>
<dbReference type="Gene3D" id="3.10.20.590">
    <property type="match status" value="1"/>
</dbReference>
<feature type="domain" description="Aminoacyl-tRNA synthetase class Ia" evidence="11">
    <location>
        <begin position="416"/>
        <end position="607"/>
    </location>
</feature>
<evidence type="ECO:0000259" key="11">
    <source>
        <dbReference type="Pfam" id="PF00133"/>
    </source>
</evidence>
<dbReference type="PANTHER" id="PTHR43740:SF2">
    <property type="entry name" value="LEUCINE--TRNA LIGASE, MITOCHONDRIAL"/>
    <property type="match status" value="1"/>
</dbReference>
<keyword evidence="2 9" id="KW-0963">Cytoplasm</keyword>
<comment type="subcellular location">
    <subcellularLocation>
        <location evidence="9">Cytoplasm</location>
    </subcellularLocation>
</comment>
<accession>A0A388TFD6</accession>
<dbReference type="InterPro" id="IPR002302">
    <property type="entry name" value="Leu-tRNA-ligase"/>
</dbReference>
<feature type="domain" description="Methionyl/Valyl/Leucyl/Isoleucyl-tRNA synthetase anticodon-binding" evidence="12">
    <location>
        <begin position="650"/>
        <end position="765"/>
    </location>
</feature>
<reference evidence="14 15" key="1">
    <citation type="journal article" date="2019" name="ISME J.">
        <title>Genome analyses of uncultured TG2/ZB3 bacteria in 'Margulisbacteria' specifically attached to ectosymbiotic spirochetes of protists in the termite gut.</title>
        <authorList>
            <person name="Utami Y.D."/>
            <person name="Kuwahara H."/>
            <person name="Igai K."/>
            <person name="Murakami T."/>
            <person name="Sugaya K."/>
            <person name="Morikawa T."/>
            <person name="Nagura Y."/>
            <person name="Yuki M."/>
            <person name="Deevong P."/>
            <person name="Inoue T."/>
            <person name="Kihara K."/>
            <person name="Lo N."/>
            <person name="Yamada A."/>
            <person name="Ohkuma M."/>
            <person name="Hongoh Y."/>
        </authorList>
    </citation>
    <scope>NUCLEOTIDE SEQUENCE [LARGE SCALE GENOMIC DNA]</scope>
    <source>
        <strain evidence="14">NkOx7-02</strain>
    </source>
</reference>
<dbReference type="InterPro" id="IPR001412">
    <property type="entry name" value="aa-tRNA-synth_I_CS"/>
</dbReference>
<dbReference type="EMBL" id="BGZO01000007">
    <property type="protein sequence ID" value="GBR75751.1"/>
    <property type="molecule type" value="Genomic_DNA"/>
</dbReference>
<feature type="binding site" evidence="9">
    <location>
        <position position="584"/>
    </location>
    <ligand>
        <name>ATP</name>
        <dbReference type="ChEBI" id="CHEBI:30616"/>
    </ligand>
</feature>
<evidence type="ECO:0000259" key="12">
    <source>
        <dbReference type="Pfam" id="PF08264"/>
    </source>
</evidence>
<gene>
    <name evidence="9 14" type="primary">leuS</name>
    <name evidence="14" type="ORF">NO2_0394</name>
</gene>
<dbReference type="InterPro" id="IPR002300">
    <property type="entry name" value="aa-tRNA-synth_Ia"/>
</dbReference>
<dbReference type="HAMAP" id="MF_00049_B">
    <property type="entry name" value="Leu_tRNA_synth_B"/>
    <property type="match status" value="1"/>
</dbReference>
<evidence type="ECO:0000256" key="3">
    <source>
        <dbReference type="ARBA" id="ARBA00022598"/>
    </source>
</evidence>
<dbReference type="FunFam" id="3.40.50.620:FF:000056">
    <property type="entry name" value="Leucine--tRNA ligase"/>
    <property type="match status" value="1"/>
</dbReference>
<dbReference type="GO" id="GO:0006429">
    <property type="term" value="P:leucyl-tRNA aminoacylation"/>
    <property type="evidence" value="ECO:0007669"/>
    <property type="project" value="UniProtKB-UniRule"/>
</dbReference>
<comment type="catalytic activity">
    <reaction evidence="8 9">
        <text>tRNA(Leu) + L-leucine + ATP = L-leucyl-tRNA(Leu) + AMP + diphosphate</text>
        <dbReference type="Rhea" id="RHEA:11688"/>
        <dbReference type="Rhea" id="RHEA-COMP:9613"/>
        <dbReference type="Rhea" id="RHEA-COMP:9622"/>
        <dbReference type="ChEBI" id="CHEBI:30616"/>
        <dbReference type="ChEBI" id="CHEBI:33019"/>
        <dbReference type="ChEBI" id="CHEBI:57427"/>
        <dbReference type="ChEBI" id="CHEBI:78442"/>
        <dbReference type="ChEBI" id="CHEBI:78494"/>
        <dbReference type="ChEBI" id="CHEBI:456215"/>
        <dbReference type="EC" id="6.1.1.4"/>
    </reaction>
</comment>
<feature type="domain" description="Aminoacyl-tRNA synthetase class Ia" evidence="11">
    <location>
        <begin position="13"/>
        <end position="215"/>
    </location>
</feature>
<keyword evidence="7 9" id="KW-0030">Aminoacyl-tRNA synthetase</keyword>
<dbReference type="CDD" id="cd00812">
    <property type="entry name" value="LeuRS_core"/>
    <property type="match status" value="1"/>
</dbReference>
<keyword evidence="5 9" id="KW-0067">ATP-binding</keyword>
<evidence type="ECO:0000256" key="6">
    <source>
        <dbReference type="ARBA" id="ARBA00022917"/>
    </source>
</evidence>
<dbReference type="InterPro" id="IPR009008">
    <property type="entry name" value="Val/Leu/Ile-tRNA-synth_edit"/>
</dbReference>
<evidence type="ECO:0000256" key="1">
    <source>
        <dbReference type="ARBA" id="ARBA00005594"/>
    </source>
</evidence>
<evidence type="ECO:0000256" key="7">
    <source>
        <dbReference type="ARBA" id="ARBA00023146"/>
    </source>
</evidence>
<keyword evidence="15" id="KW-1185">Reference proteome</keyword>
<dbReference type="InterPro" id="IPR009080">
    <property type="entry name" value="tRNAsynth_Ia_anticodon-bd"/>
</dbReference>
<comment type="similarity">
    <text evidence="1 9 10">Belongs to the class-I aminoacyl-tRNA synthetase family.</text>
</comment>
<evidence type="ECO:0000313" key="14">
    <source>
        <dbReference type="EMBL" id="GBR75751.1"/>
    </source>
</evidence>
<dbReference type="Proteomes" id="UP000275925">
    <property type="component" value="Unassembled WGS sequence"/>
</dbReference>
<evidence type="ECO:0000313" key="15">
    <source>
        <dbReference type="Proteomes" id="UP000275925"/>
    </source>
</evidence>
<dbReference type="InterPro" id="IPR025709">
    <property type="entry name" value="Leu_tRNA-synth_edit"/>
</dbReference>
<dbReference type="GO" id="GO:0004823">
    <property type="term" value="F:leucine-tRNA ligase activity"/>
    <property type="evidence" value="ECO:0007669"/>
    <property type="project" value="UniProtKB-UniRule"/>
</dbReference>
<keyword evidence="6 9" id="KW-0648">Protein biosynthesis</keyword>
<dbReference type="Pfam" id="PF08264">
    <property type="entry name" value="Anticodon_1"/>
    <property type="match status" value="1"/>
</dbReference>
<dbReference type="EC" id="6.1.1.4" evidence="9"/>
<dbReference type="Pfam" id="PF13603">
    <property type="entry name" value="tRNA-synt_1_2"/>
    <property type="match status" value="1"/>
</dbReference>
<evidence type="ECO:0000256" key="9">
    <source>
        <dbReference type="HAMAP-Rule" id="MF_00049"/>
    </source>
</evidence>
<protein>
    <recommendedName>
        <fullName evidence="9">Leucine--tRNA ligase</fullName>
        <ecNumber evidence="9">6.1.1.4</ecNumber>
    </recommendedName>
    <alternativeName>
        <fullName evidence="9">Leucyl-tRNA synthetase</fullName>
        <shortName evidence="9">LeuRS</shortName>
    </alternativeName>
</protein>
<evidence type="ECO:0000256" key="2">
    <source>
        <dbReference type="ARBA" id="ARBA00022490"/>
    </source>
</evidence>
<dbReference type="Gene3D" id="1.10.730.10">
    <property type="entry name" value="Isoleucyl-tRNA Synthetase, Domain 1"/>
    <property type="match status" value="1"/>
</dbReference>
<dbReference type="Gene3D" id="3.40.50.620">
    <property type="entry name" value="HUPs"/>
    <property type="match status" value="2"/>
</dbReference>
<dbReference type="GO" id="GO:0005829">
    <property type="term" value="C:cytosol"/>
    <property type="evidence" value="ECO:0007669"/>
    <property type="project" value="TreeGrafter"/>
</dbReference>
<dbReference type="SUPFAM" id="SSF47323">
    <property type="entry name" value="Anticodon-binding domain of a subclass of class I aminoacyl-tRNA synthetases"/>
    <property type="match status" value="1"/>
</dbReference>
<organism evidence="14 15">
    <name type="scientific">Candidatus Termititenax persephonae</name>
    <dbReference type="NCBI Taxonomy" id="2218525"/>
    <lineage>
        <taxon>Bacteria</taxon>
        <taxon>Bacillati</taxon>
        <taxon>Candidatus Margulisiibacteriota</taxon>
        <taxon>Candidatus Termititenacia</taxon>
        <taxon>Candidatus Termititenacales</taxon>
        <taxon>Candidatus Termititenacaceae</taxon>
        <taxon>Candidatus Termititenax</taxon>
    </lineage>
</organism>
<feature type="domain" description="Leucyl-tRNA synthetase editing" evidence="13">
    <location>
        <begin position="224"/>
        <end position="403"/>
    </location>
</feature>
<dbReference type="PROSITE" id="PS00178">
    <property type="entry name" value="AA_TRNA_LIGASE_I"/>
    <property type="match status" value="1"/>
</dbReference>
<feature type="short sequence motif" description="'KMSKS' region" evidence="9">
    <location>
        <begin position="581"/>
        <end position="585"/>
    </location>
</feature>
<comment type="caution">
    <text evidence="14">The sequence shown here is derived from an EMBL/GenBank/DDBJ whole genome shotgun (WGS) entry which is preliminary data.</text>
</comment>
<dbReference type="GO" id="GO:0002161">
    <property type="term" value="F:aminoacyl-tRNA deacylase activity"/>
    <property type="evidence" value="ECO:0007669"/>
    <property type="project" value="InterPro"/>
</dbReference>
<dbReference type="FunFam" id="1.10.730.10:FF:000011">
    <property type="entry name" value="Leucine--tRNA ligase chloroplastic/mitochondrial"/>
    <property type="match status" value="1"/>
</dbReference>
<dbReference type="SUPFAM" id="SSF50677">
    <property type="entry name" value="ValRS/IleRS/LeuRS editing domain"/>
    <property type="match status" value="1"/>
</dbReference>
<dbReference type="PRINTS" id="PR00985">
    <property type="entry name" value="TRNASYNTHLEU"/>
</dbReference>
<dbReference type="GO" id="GO:0005524">
    <property type="term" value="F:ATP binding"/>
    <property type="evidence" value="ECO:0007669"/>
    <property type="project" value="UniProtKB-UniRule"/>
</dbReference>
<dbReference type="FunFam" id="3.40.50.620:FF:000077">
    <property type="entry name" value="Leucine--tRNA ligase"/>
    <property type="match status" value="1"/>
</dbReference>
<evidence type="ECO:0000256" key="4">
    <source>
        <dbReference type="ARBA" id="ARBA00022741"/>
    </source>
</evidence>
<proteinExistence type="inferred from homology"/>
<dbReference type="InterPro" id="IPR014729">
    <property type="entry name" value="Rossmann-like_a/b/a_fold"/>
</dbReference>
<evidence type="ECO:0000256" key="10">
    <source>
        <dbReference type="RuleBase" id="RU363035"/>
    </source>
</evidence>
<dbReference type="CDD" id="cd07958">
    <property type="entry name" value="Anticodon_Ia_Leu_BEm"/>
    <property type="match status" value="1"/>
</dbReference>
<dbReference type="AlphaFoldDB" id="A0A388TFD6"/>